<evidence type="ECO:0000313" key="2">
    <source>
        <dbReference type="EMBL" id="SAL15599.1"/>
    </source>
</evidence>
<organism evidence="2 3">
    <name type="scientific">Caballeronia choica</name>
    <dbReference type="NCBI Taxonomy" id="326476"/>
    <lineage>
        <taxon>Bacteria</taxon>
        <taxon>Pseudomonadati</taxon>
        <taxon>Pseudomonadota</taxon>
        <taxon>Betaproteobacteria</taxon>
        <taxon>Burkholderiales</taxon>
        <taxon>Burkholderiaceae</taxon>
        <taxon>Caballeronia</taxon>
    </lineage>
</organism>
<dbReference type="PANTHER" id="PTHR37023">
    <property type="entry name" value="TRANSPOSASE"/>
    <property type="match status" value="1"/>
</dbReference>
<dbReference type="InterPro" id="IPR007069">
    <property type="entry name" value="Transposase_32"/>
</dbReference>
<feature type="domain" description="Transposase IS801/IS1294" evidence="1">
    <location>
        <begin position="25"/>
        <end position="154"/>
    </location>
</feature>
<evidence type="ECO:0000259" key="1">
    <source>
        <dbReference type="Pfam" id="PF04986"/>
    </source>
</evidence>
<dbReference type="GO" id="GO:0006313">
    <property type="term" value="P:DNA transposition"/>
    <property type="evidence" value="ECO:0007669"/>
    <property type="project" value="InterPro"/>
</dbReference>
<keyword evidence="3" id="KW-1185">Reference proteome</keyword>
<dbReference type="Proteomes" id="UP000054770">
    <property type="component" value="Unassembled WGS sequence"/>
</dbReference>
<dbReference type="AlphaFoldDB" id="A0A158F8D9"/>
<dbReference type="EMBL" id="FCON02000002">
    <property type="protein sequence ID" value="SAL15599.1"/>
    <property type="molecule type" value="Genomic_DNA"/>
</dbReference>
<dbReference type="Pfam" id="PF04986">
    <property type="entry name" value="Y2_Tnp"/>
    <property type="match status" value="1"/>
</dbReference>
<name>A0A158F8D9_9BURK</name>
<comment type="caution">
    <text evidence="2">The sequence shown here is derived from an EMBL/GenBank/DDBJ whole genome shotgun (WGS) entry which is preliminary data.</text>
</comment>
<dbReference type="GO" id="GO:0004803">
    <property type="term" value="F:transposase activity"/>
    <property type="evidence" value="ECO:0007669"/>
    <property type="project" value="InterPro"/>
</dbReference>
<protein>
    <submittedName>
        <fullName evidence="2">Transposase</fullName>
    </submittedName>
</protein>
<gene>
    <name evidence="2" type="ORF">AWB68_00366</name>
</gene>
<accession>A0A158F8D9</accession>
<sequence length="221" mass="24597">MSGGSPAGPVSSCPCACSHGCSGDRFLKELAAAHRRGELRFFGEYAALADPAVFARWLVPLRACEWVVYAKRPLAGPEAVLAYLSRYTHRVAISNQRLVSLDERGVTFRWKDCRAKGRTRYKTMTLGAYEFMRRFLLHMLPRGFHRIRHYGLLPNPVRRQNLAKVRGLLHVVPAASTQPDDTGPAVRPAFICRHCGAPMIVIEVLQRSPPIRAPPAQRAAA</sequence>
<evidence type="ECO:0000313" key="3">
    <source>
        <dbReference type="Proteomes" id="UP000054770"/>
    </source>
</evidence>
<dbReference type="GO" id="GO:0003677">
    <property type="term" value="F:DNA binding"/>
    <property type="evidence" value="ECO:0007669"/>
    <property type="project" value="InterPro"/>
</dbReference>
<reference evidence="2" key="1">
    <citation type="submission" date="2016-01" db="EMBL/GenBank/DDBJ databases">
        <authorList>
            <person name="Peeters C."/>
        </authorList>
    </citation>
    <scope>NUCLEOTIDE SEQUENCE [LARGE SCALE GENOMIC DNA]</scope>
    <source>
        <strain evidence="2">LMG 22940</strain>
    </source>
</reference>
<proteinExistence type="predicted"/>
<dbReference type="PANTHER" id="PTHR37023:SF1">
    <property type="entry name" value="ISSOD25 TRANSPOSASE TNPA_ISSOD25"/>
    <property type="match status" value="1"/>
</dbReference>